<dbReference type="EMBL" id="JALNTZ010000003">
    <property type="protein sequence ID" value="KAJ3659031.1"/>
    <property type="molecule type" value="Genomic_DNA"/>
</dbReference>
<reference evidence="2" key="1">
    <citation type="journal article" date="2023" name="G3 (Bethesda)">
        <title>Whole genome assemblies of Zophobas morio and Tenebrio molitor.</title>
        <authorList>
            <person name="Kaur S."/>
            <person name="Stinson S.A."/>
            <person name="diCenzo G.C."/>
        </authorList>
    </citation>
    <scope>NUCLEOTIDE SEQUENCE</scope>
    <source>
        <strain evidence="2">QUZm001</strain>
    </source>
</reference>
<feature type="compositionally biased region" description="Basic and acidic residues" evidence="1">
    <location>
        <begin position="96"/>
        <end position="105"/>
    </location>
</feature>
<accession>A0AA38MJX5</accession>
<gene>
    <name evidence="2" type="ORF">Zmor_010740</name>
</gene>
<proteinExistence type="predicted"/>
<comment type="caution">
    <text evidence="2">The sequence shown here is derived from an EMBL/GenBank/DDBJ whole genome shotgun (WGS) entry which is preliminary data.</text>
</comment>
<sequence length="115" mass="13260">MFNKPVVDDFFRNWVMYAQNIWNLDETSIPTVSKPRLHRQQNIGHFPKTQPQINYLVFSECNFASSSVTNQILPIKVQANKDVDPQGETPVTDNIPHVELDKISADNDDEFDKIN</sequence>
<evidence type="ECO:0000256" key="1">
    <source>
        <dbReference type="SAM" id="MobiDB-lite"/>
    </source>
</evidence>
<feature type="region of interest" description="Disordered" evidence="1">
    <location>
        <begin position="81"/>
        <end position="115"/>
    </location>
</feature>
<dbReference type="Proteomes" id="UP001168821">
    <property type="component" value="Unassembled WGS sequence"/>
</dbReference>
<keyword evidence="3" id="KW-1185">Reference proteome</keyword>
<organism evidence="2 3">
    <name type="scientific">Zophobas morio</name>
    <dbReference type="NCBI Taxonomy" id="2755281"/>
    <lineage>
        <taxon>Eukaryota</taxon>
        <taxon>Metazoa</taxon>
        <taxon>Ecdysozoa</taxon>
        <taxon>Arthropoda</taxon>
        <taxon>Hexapoda</taxon>
        <taxon>Insecta</taxon>
        <taxon>Pterygota</taxon>
        <taxon>Neoptera</taxon>
        <taxon>Endopterygota</taxon>
        <taxon>Coleoptera</taxon>
        <taxon>Polyphaga</taxon>
        <taxon>Cucujiformia</taxon>
        <taxon>Tenebrionidae</taxon>
        <taxon>Zophobas</taxon>
    </lineage>
</organism>
<evidence type="ECO:0000313" key="2">
    <source>
        <dbReference type="EMBL" id="KAJ3659031.1"/>
    </source>
</evidence>
<dbReference type="AlphaFoldDB" id="A0AA38MJX5"/>
<protein>
    <submittedName>
        <fullName evidence="2">Uncharacterized protein</fullName>
    </submittedName>
</protein>
<name>A0AA38MJX5_9CUCU</name>
<evidence type="ECO:0000313" key="3">
    <source>
        <dbReference type="Proteomes" id="UP001168821"/>
    </source>
</evidence>
<feature type="compositionally biased region" description="Acidic residues" evidence="1">
    <location>
        <begin position="106"/>
        <end position="115"/>
    </location>
</feature>